<feature type="region of interest" description="Disordered" evidence="1">
    <location>
        <begin position="1"/>
        <end position="197"/>
    </location>
</feature>
<feature type="compositionally biased region" description="Low complexity" evidence="1">
    <location>
        <begin position="167"/>
        <end position="192"/>
    </location>
</feature>
<sequence>MKTTDEQLQNDQAAYADAFNEDAPVAAEPSEDEAFGITADAPADEAAEGEGAAPAEAAAEPAVDPEVGSETQGEGGAGEPAAPADEPREDGASTVTEEPESMTAEQIAKETQRLKSWEGRLKAMERQLAGGAKPAAEPAAEEAAPVAEDAAADESAADEPDADAVDAAEAAGAPDVAEAAAEVSELAEQVESGEITPEQAKARLAEDFGEDFVNFIEMIAGAKASKAAEDSVSSKVGELSGAVDEIIAHISDRDAQAHFEKVHSAHPDFNDVAASQGFATYVAGLPEAEKAEAERITKTGSADEVIKLIAAYKASGEDETPNADAPAADPVASDDQLDAAEGVRSSGMRLPEAPKPGAKSFEEAWDEFA</sequence>
<feature type="compositionally biased region" description="Low complexity" evidence="1">
    <location>
        <begin position="129"/>
        <end position="149"/>
    </location>
</feature>
<keyword evidence="3" id="KW-1185">Reference proteome</keyword>
<dbReference type="RefSeq" id="WP_316698929.1">
    <property type="nucleotide sequence ID" value="NZ_CP136336.1"/>
</dbReference>
<gene>
    <name evidence="2" type="ORF">RXV79_16245</name>
</gene>
<dbReference type="Proteomes" id="UP001303946">
    <property type="component" value="Chromosome"/>
</dbReference>
<feature type="compositionally biased region" description="Basic and acidic residues" evidence="1">
    <location>
        <begin position="107"/>
        <end position="125"/>
    </location>
</feature>
<proteinExistence type="predicted"/>
<evidence type="ECO:0000313" key="3">
    <source>
        <dbReference type="Proteomes" id="UP001303946"/>
    </source>
</evidence>
<feature type="compositionally biased region" description="Polar residues" evidence="1">
    <location>
        <begin position="1"/>
        <end position="12"/>
    </location>
</feature>
<protein>
    <submittedName>
        <fullName evidence="2">Uncharacterized protein</fullName>
    </submittedName>
</protein>
<name>A0ABZ0CNQ3_9BURK</name>
<accession>A0ABZ0CNQ3</accession>
<reference evidence="2 3" key="1">
    <citation type="submission" date="2023-10" db="EMBL/GenBank/DDBJ databases">
        <title>Bacteria for the degradation of biodegradable plastic PBAT(Polybutylene adipate terephthalate).</title>
        <authorList>
            <person name="Weon H.-Y."/>
            <person name="Yeon J."/>
        </authorList>
    </citation>
    <scope>NUCLEOTIDE SEQUENCE [LARGE SCALE GENOMIC DNA]</scope>
    <source>
        <strain evidence="2 3">SBD 7-3</strain>
    </source>
</reference>
<feature type="compositionally biased region" description="Low complexity" evidence="1">
    <location>
        <begin position="49"/>
        <end position="68"/>
    </location>
</feature>
<evidence type="ECO:0000256" key="1">
    <source>
        <dbReference type="SAM" id="MobiDB-lite"/>
    </source>
</evidence>
<feature type="region of interest" description="Disordered" evidence="1">
    <location>
        <begin position="315"/>
        <end position="369"/>
    </location>
</feature>
<feature type="compositionally biased region" description="Low complexity" evidence="1">
    <location>
        <begin position="322"/>
        <end position="334"/>
    </location>
</feature>
<evidence type="ECO:0000313" key="2">
    <source>
        <dbReference type="EMBL" id="WOB06473.1"/>
    </source>
</evidence>
<dbReference type="EMBL" id="CP136336">
    <property type="protein sequence ID" value="WOB06473.1"/>
    <property type="molecule type" value="Genomic_DNA"/>
</dbReference>
<organism evidence="2 3">
    <name type="scientific">Piscinibacter gummiphilus</name>
    <dbReference type="NCBI Taxonomy" id="946333"/>
    <lineage>
        <taxon>Bacteria</taxon>
        <taxon>Pseudomonadati</taxon>
        <taxon>Pseudomonadota</taxon>
        <taxon>Betaproteobacteria</taxon>
        <taxon>Burkholderiales</taxon>
        <taxon>Sphaerotilaceae</taxon>
        <taxon>Piscinibacter</taxon>
    </lineage>
</organism>
<feature type="compositionally biased region" description="Acidic residues" evidence="1">
    <location>
        <begin position="150"/>
        <end position="166"/>
    </location>
</feature>